<dbReference type="Proteomes" id="UP000540191">
    <property type="component" value="Unassembled WGS sequence"/>
</dbReference>
<sequence>MVQTIVRHALALGFTLTALRPEWDTPENRARLTHWGATWHFPHARDFAHVMRAAVWYATHTVTAEFADEDNPVGSPAYRSPVLFPHAGPWWNATAPATGA</sequence>
<dbReference type="AlphaFoldDB" id="A0A7W7GQL0"/>
<reference evidence="1 2" key="1">
    <citation type="submission" date="2020-08" db="EMBL/GenBank/DDBJ databases">
        <title>Sequencing the genomes of 1000 actinobacteria strains.</title>
        <authorList>
            <person name="Klenk H.-P."/>
        </authorList>
    </citation>
    <scope>NUCLEOTIDE SEQUENCE [LARGE SCALE GENOMIC DNA]</scope>
    <source>
        <strain evidence="1 2">DSM 23974</strain>
    </source>
</reference>
<keyword evidence="2" id="KW-1185">Reference proteome</keyword>
<gene>
    <name evidence="1" type="ORF">HDA30_001960</name>
</gene>
<name>A0A7W7GQL0_9MICC</name>
<dbReference type="EMBL" id="JACHNA010000001">
    <property type="protein sequence ID" value="MBB4736452.1"/>
    <property type="molecule type" value="Genomic_DNA"/>
</dbReference>
<dbReference type="RefSeq" id="WP_184242090.1">
    <property type="nucleotide sequence ID" value="NZ_JACHNA010000001.1"/>
</dbReference>
<evidence type="ECO:0000313" key="2">
    <source>
        <dbReference type="Proteomes" id="UP000540191"/>
    </source>
</evidence>
<comment type="caution">
    <text evidence="1">The sequence shown here is derived from an EMBL/GenBank/DDBJ whole genome shotgun (WGS) entry which is preliminary data.</text>
</comment>
<proteinExistence type="predicted"/>
<organism evidence="1 2">
    <name type="scientific">Micrococcus cohnii</name>
    <dbReference type="NCBI Taxonomy" id="993416"/>
    <lineage>
        <taxon>Bacteria</taxon>
        <taxon>Bacillati</taxon>
        <taxon>Actinomycetota</taxon>
        <taxon>Actinomycetes</taxon>
        <taxon>Micrococcales</taxon>
        <taxon>Micrococcaceae</taxon>
        <taxon>Micrococcus</taxon>
    </lineage>
</organism>
<protein>
    <submittedName>
        <fullName evidence="1">Uncharacterized protein</fullName>
    </submittedName>
</protein>
<evidence type="ECO:0000313" key="1">
    <source>
        <dbReference type="EMBL" id="MBB4736452.1"/>
    </source>
</evidence>
<accession>A0A7W7GQL0</accession>